<sequence length="141" mass="16789">MTAKEYLRQAYRLDHRINSDLAELERLRDMEGSISSPSFEEHYNPNRNTEAPFIRCLEKVWDLEMKIKTEIDKLISLKDQMREVIDAVQNTDEQMVLRYRYIHNMTWEQIGDELKADESTVRRWHRRALASVIVPADPIVI</sequence>
<dbReference type="GO" id="GO:0003700">
    <property type="term" value="F:DNA-binding transcription factor activity"/>
    <property type="evidence" value="ECO:0007669"/>
    <property type="project" value="InterPro"/>
</dbReference>
<evidence type="ECO:0000313" key="2">
    <source>
        <dbReference type="EMBL" id="HJB90268.1"/>
    </source>
</evidence>
<evidence type="ECO:0000313" key="3">
    <source>
        <dbReference type="Proteomes" id="UP000886883"/>
    </source>
</evidence>
<accession>A0A9D2MP01</accession>
<dbReference type="Gene3D" id="1.20.140.160">
    <property type="match status" value="1"/>
</dbReference>
<dbReference type="CDD" id="cd06171">
    <property type="entry name" value="Sigma70_r4"/>
    <property type="match status" value="1"/>
</dbReference>
<gene>
    <name evidence="2" type="ORF">H9763_02245</name>
</gene>
<dbReference type="Proteomes" id="UP000886883">
    <property type="component" value="Unassembled WGS sequence"/>
</dbReference>
<feature type="domain" description="RNA polymerase sigma-70 region 4" evidence="1">
    <location>
        <begin position="91"/>
        <end position="131"/>
    </location>
</feature>
<proteinExistence type="predicted"/>
<dbReference type="Pfam" id="PF04545">
    <property type="entry name" value="Sigma70_r4"/>
    <property type="match status" value="1"/>
</dbReference>
<evidence type="ECO:0000259" key="1">
    <source>
        <dbReference type="Pfam" id="PF04545"/>
    </source>
</evidence>
<dbReference type="InterPro" id="IPR007630">
    <property type="entry name" value="RNA_pol_sigma70_r4"/>
</dbReference>
<organism evidence="2 3">
    <name type="scientific">Candidatus Eisenbergiella merdigallinarum</name>
    <dbReference type="NCBI Taxonomy" id="2838552"/>
    <lineage>
        <taxon>Bacteria</taxon>
        <taxon>Bacillati</taxon>
        <taxon>Bacillota</taxon>
        <taxon>Clostridia</taxon>
        <taxon>Lachnospirales</taxon>
        <taxon>Lachnospiraceae</taxon>
        <taxon>Eisenbergiella</taxon>
    </lineage>
</organism>
<reference evidence="2" key="1">
    <citation type="journal article" date="2021" name="PeerJ">
        <title>Extensive microbial diversity within the chicken gut microbiome revealed by metagenomics and culture.</title>
        <authorList>
            <person name="Gilroy R."/>
            <person name="Ravi A."/>
            <person name="Getino M."/>
            <person name="Pursley I."/>
            <person name="Horton D.L."/>
            <person name="Alikhan N.F."/>
            <person name="Baker D."/>
            <person name="Gharbi K."/>
            <person name="Hall N."/>
            <person name="Watson M."/>
            <person name="Adriaenssens E.M."/>
            <person name="Foster-Nyarko E."/>
            <person name="Jarju S."/>
            <person name="Secka A."/>
            <person name="Antonio M."/>
            <person name="Oren A."/>
            <person name="Chaudhuri R.R."/>
            <person name="La Ragione R."/>
            <person name="Hildebrand F."/>
            <person name="Pallen M.J."/>
        </authorList>
    </citation>
    <scope>NUCLEOTIDE SEQUENCE</scope>
    <source>
        <strain evidence="2">USAMLcec3-2134</strain>
    </source>
</reference>
<dbReference type="EMBL" id="DWXE01000006">
    <property type="protein sequence ID" value="HJB90268.1"/>
    <property type="molecule type" value="Genomic_DNA"/>
</dbReference>
<protein>
    <submittedName>
        <fullName evidence="2">DUF1492 domain-containing protein</fullName>
    </submittedName>
</protein>
<reference evidence="2" key="2">
    <citation type="submission" date="2021-04" db="EMBL/GenBank/DDBJ databases">
        <authorList>
            <person name="Gilroy R."/>
        </authorList>
    </citation>
    <scope>NUCLEOTIDE SEQUENCE</scope>
    <source>
        <strain evidence="2">USAMLcec3-2134</strain>
    </source>
</reference>
<name>A0A9D2MP01_9FIRM</name>
<dbReference type="InterPro" id="IPR013324">
    <property type="entry name" value="RNA_pol_sigma_r3/r4-like"/>
</dbReference>
<dbReference type="AlphaFoldDB" id="A0A9D2MP01"/>
<dbReference type="SUPFAM" id="SSF88659">
    <property type="entry name" value="Sigma3 and sigma4 domains of RNA polymerase sigma factors"/>
    <property type="match status" value="1"/>
</dbReference>
<dbReference type="GO" id="GO:0006352">
    <property type="term" value="P:DNA-templated transcription initiation"/>
    <property type="evidence" value="ECO:0007669"/>
    <property type="project" value="InterPro"/>
</dbReference>
<comment type="caution">
    <text evidence="2">The sequence shown here is derived from an EMBL/GenBank/DDBJ whole genome shotgun (WGS) entry which is preliminary data.</text>
</comment>